<dbReference type="RefSeq" id="WP_048446041.1">
    <property type="nucleotide sequence ID" value="NZ_LABY01000150.1"/>
</dbReference>
<dbReference type="PIRSF" id="PIRSF029288">
    <property type="entry name" value="SciE_ImpE"/>
    <property type="match status" value="1"/>
</dbReference>
<dbReference type="Proteomes" id="UP000035955">
    <property type="component" value="Unassembled WGS sequence"/>
</dbReference>
<evidence type="ECO:0000313" key="1">
    <source>
        <dbReference type="EMBL" id="KMO33553.1"/>
    </source>
</evidence>
<reference evidence="1 2" key="1">
    <citation type="submission" date="2015-03" db="EMBL/GenBank/DDBJ databases">
        <title>Genome sequencing of Methylobacterium variabile DSM 16961.</title>
        <authorList>
            <person name="Chaudhry V."/>
            <person name="Patil P.B."/>
        </authorList>
    </citation>
    <scope>NUCLEOTIDE SEQUENCE [LARGE SCALE GENOMIC DNA]</scope>
    <source>
        <strain evidence="1 2">DSM 16961</strain>
    </source>
</reference>
<dbReference type="InterPro" id="IPR009211">
    <property type="entry name" value="TagJ"/>
</dbReference>
<dbReference type="AlphaFoldDB" id="A0A0J6SJM5"/>
<dbReference type="PATRIC" id="fig|298794.3.peg.1410"/>
<name>A0A0J6SJM5_9HYPH</name>
<dbReference type="EMBL" id="LABY01000150">
    <property type="protein sequence ID" value="KMO33553.1"/>
    <property type="molecule type" value="Genomic_DNA"/>
</dbReference>
<comment type="caution">
    <text evidence="1">The sequence shown here is derived from an EMBL/GenBank/DDBJ whole genome shotgun (WGS) entry which is preliminary data.</text>
</comment>
<keyword evidence="2" id="KW-1185">Reference proteome</keyword>
<dbReference type="Gene3D" id="1.25.40.10">
    <property type="entry name" value="Tetratricopeptide repeat domain"/>
    <property type="match status" value="1"/>
</dbReference>
<dbReference type="OrthoDB" id="5416084at2"/>
<organism evidence="1 2">
    <name type="scientific">Methylobacterium variabile</name>
    <dbReference type="NCBI Taxonomy" id="298794"/>
    <lineage>
        <taxon>Bacteria</taxon>
        <taxon>Pseudomonadati</taxon>
        <taxon>Pseudomonadota</taxon>
        <taxon>Alphaproteobacteria</taxon>
        <taxon>Hyphomicrobiales</taxon>
        <taxon>Methylobacteriaceae</taxon>
        <taxon>Methylobacterium</taxon>
    </lineage>
</organism>
<protein>
    <submittedName>
        <fullName evidence="1">SciE type virulence protein</fullName>
    </submittedName>
</protein>
<dbReference type="Pfam" id="PF14559">
    <property type="entry name" value="TPR_19"/>
    <property type="match status" value="1"/>
</dbReference>
<evidence type="ECO:0000313" key="2">
    <source>
        <dbReference type="Proteomes" id="UP000035955"/>
    </source>
</evidence>
<dbReference type="SUPFAM" id="SSF144059">
    <property type="entry name" value="ImpE-like"/>
    <property type="match status" value="1"/>
</dbReference>
<accession>A0A0J6SJM5</accession>
<proteinExistence type="predicted"/>
<dbReference type="InterPro" id="IPR011990">
    <property type="entry name" value="TPR-like_helical_dom_sf"/>
</dbReference>
<sequence>MSGTEAGHHFRQGRLADAVAAAGRAVQQAPTDVAARLLLAEFLLFAAEFERADALVAAVEALDPDSALAVAEFRQLLRAETARRQLGTEGRLPDFVDGPTPDQEAALAMVVALRAGDQAAAAAAAVAAEAARTATRCVANDREVEDFRDADDLAGGSLEVLTTTGRYYWIPAARLVSMEFHPPRRPRDLFWRRCTMIVRDGLQGDVYLPALYDTPAAEDELRMGRRTEWSSQAPVRGCGQRIFLVGDEGLAITDLRTVEFA</sequence>
<dbReference type="Pfam" id="PF07024">
    <property type="entry name" value="ImpE"/>
    <property type="match status" value="1"/>
</dbReference>
<gene>
    <name evidence="1" type="ORF">VQ02_20385</name>
</gene>